<evidence type="ECO:0000256" key="5">
    <source>
        <dbReference type="ARBA" id="ARBA00022989"/>
    </source>
</evidence>
<comment type="caution">
    <text evidence="8">Lacks conserved residue(s) required for the propagation of feature annotation.</text>
</comment>
<dbReference type="PANTHER" id="PTHR11388">
    <property type="entry name" value="ORGANIC ANION TRANSPORTER"/>
    <property type="match status" value="1"/>
</dbReference>
<dbReference type="SUPFAM" id="SSF103473">
    <property type="entry name" value="MFS general substrate transporter"/>
    <property type="match status" value="1"/>
</dbReference>
<feature type="domain" description="Kazal-like" evidence="9">
    <location>
        <begin position="427"/>
        <end position="484"/>
    </location>
</feature>
<evidence type="ECO:0000259" key="9">
    <source>
        <dbReference type="PROSITE" id="PS51465"/>
    </source>
</evidence>
<evidence type="ECO:0000313" key="10">
    <source>
        <dbReference type="EMBL" id="JAS61776.1"/>
    </source>
</evidence>
<dbReference type="AlphaFoldDB" id="A0A1B6GH63"/>
<dbReference type="GO" id="GO:0016323">
    <property type="term" value="C:basolateral plasma membrane"/>
    <property type="evidence" value="ECO:0007669"/>
    <property type="project" value="TreeGrafter"/>
</dbReference>
<protein>
    <recommendedName>
        <fullName evidence="8">Solute carrier organic anion transporter family member</fullName>
    </recommendedName>
</protein>
<dbReference type="GO" id="GO:0006811">
    <property type="term" value="P:monoatomic ion transport"/>
    <property type="evidence" value="ECO:0007669"/>
    <property type="project" value="UniProtKB-KW"/>
</dbReference>
<feature type="transmembrane region" description="Helical" evidence="8">
    <location>
        <begin position="103"/>
        <end position="124"/>
    </location>
</feature>
<evidence type="ECO:0000256" key="1">
    <source>
        <dbReference type="ARBA" id="ARBA00004651"/>
    </source>
</evidence>
<feature type="transmembrane region" description="Helical" evidence="8">
    <location>
        <begin position="319"/>
        <end position="339"/>
    </location>
</feature>
<dbReference type="Gene3D" id="1.20.1250.20">
    <property type="entry name" value="MFS general substrate transporter like domains"/>
    <property type="match status" value="1"/>
</dbReference>
<dbReference type="PANTHER" id="PTHR11388:SF76">
    <property type="entry name" value="SOLUTE CARRIER ORGANIC ANION TRANSPORTER FAMILY MEMBER"/>
    <property type="match status" value="1"/>
</dbReference>
<accession>A0A1B6GH63</accession>
<proteinExistence type="inferred from homology"/>
<keyword evidence="4 8" id="KW-0812">Transmembrane</keyword>
<keyword evidence="8" id="KW-0406">Ion transport</keyword>
<keyword evidence="5 8" id="KW-1133">Transmembrane helix</keyword>
<dbReference type="GO" id="GO:0043252">
    <property type="term" value="P:sodium-independent organic anion transport"/>
    <property type="evidence" value="ECO:0007669"/>
    <property type="project" value="TreeGrafter"/>
</dbReference>
<keyword evidence="8" id="KW-0813">Transport</keyword>
<feature type="transmembrane region" description="Helical" evidence="8">
    <location>
        <begin position="502"/>
        <end position="526"/>
    </location>
</feature>
<dbReference type="EMBL" id="GECZ01007993">
    <property type="protein sequence ID" value="JAS61776.1"/>
    <property type="molecule type" value="Transcribed_RNA"/>
</dbReference>
<feature type="transmembrane region" description="Helical" evidence="8">
    <location>
        <begin position="250"/>
        <end position="274"/>
    </location>
</feature>
<feature type="transmembrane region" description="Helical" evidence="8">
    <location>
        <begin position="591"/>
        <end position="613"/>
    </location>
</feature>
<dbReference type="InterPro" id="IPR004156">
    <property type="entry name" value="OATP"/>
</dbReference>
<name>A0A1B6GH63_9HEMI</name>
<evidence type="ECO:0000256" key="8">
    <source>
        <dbReference type="RuleBase" id="RU362056"/>
    </source>
</evidence>
<evidence type="ECO:0000256" key="6">
    <source>
        <dbReference type="ARBA" id="ARBA00023136"/>
    </source>
</evidence>
<dbReference type="SUPFAM" id="SSF100895">
    <property type="entry name" value="Kazal-type serine protease inhibitors"/>
    <property type="match status" value="1"/>
</dbReference>
<keyword evidence="6 8" id="KW-0472">Membrane</keyword>
<sequence length="651" mass="72163">MASSIETDERQVTKETRCGVFGCYPPWLQILASKKSYVILFGLVGMNQLAIGSYAVATITTLEKRFKIPSQTSGIITGSWDFGTICSSITIAYISSRGHKTRWVALGTLIVSVACYSQLLPYILFGPGSDAIAIAQSSNSTDKTSIASSCGAGALYSEDCYDGNISSIPAILIFMSQFLLGVGTSMYWTLGIAYLDDNIRKNQTPWLIAISATIRLFGSPIGFWVASKAVEFYVDPSLSPPITDKDPRWIGAWWMGWIPFGIIASIFSIILSLFPRVLPRAAQRLKEQTRVEVKTEEKPANNTFYGFCQMLKRLFRNRLLLCNIFSYVFYMFGVLGYYVYMPKYMESQFHLTASDANMITGNVGLISSAVGVILSGYVVSSFKPTARMISGCNFCVEALGVICMVVYAYLGCPVNNLHGQLAADGSWDLNQECNSECNCGPSVPYEPVCDPIRSITFFSPCHAGCSEMIFQKGVKIFKNCSCIPETFTAVDSFCPVDCQSDLTIFLVIFCIMSLLSSMSHSGLAIIQFRIVDPEDKSVSIALTEMMGSALAYIPAPIVYGYLIDKSCMVWGQTCGERGNCWLYFSETLRYYLNYTSAGFLTVALVFDFGTWYYSKNLALYDEDFNEDINHQLQGENNSKRKKQSLIQDEAL</sequence>
<keyword evidence="3" id="KW-1003">Cell membrane</keyword>
<dbReference type="Pfam" id="PF03137">
    <property type="entry name" value="OATP"/>
    <property type="match status" value="1"/>
</dbReference>
<dbReference type="GO" id="GO:0015347">
    <property type="term" value="F:sodium-independent organic anion transmembrane transporter activity"/>
    <property type="evidence" value="ECO:0007669"/>
    <property type="project" value="TreeGrafter"/>
</dbReference>
<evidence type="ECO:0000256" key="2">
    <source>
        <dbReference type="ARBA" id="ARBA00009657"/>
    </source>
</evidence>
<dbReference type="InterPro" id="IPR036259">
    <property type="entry name" value="MFS_trans_sf"/>
</dbReference>
<feature type="transmembrane region" description="Helical" evidence="8">
    <location>
        <begin position="207"/>
        <end position="230"/>
    </location>
</feature>
<evidence type="ECO:0000256" key="3">
    <source>
        <dbReference type="ARBA" id="ARBA00022475"/>
    </source>
</evidence>
<gene>
    <name evidence="10" type="ORF">g.13326</name>
</gene>
<keyword evidence="7" id="KW-1015">Disulfide bond</keyword>
<evidence type="ECO:0000256" key="7">
    <source>
        <dbReference type="ARBA" id="ARBA00023157"/>
    </source>
</evidence>
<feature type="transmembrane region" description="Helical" evidence="8">
    <location>
        <begin position="538"/>
        <end position="562"/>
    </location>
</feature>
<reference evidence="10" key="1">
    <citation type="submission" date="2015-11" db="EMBL/GenBank/DDBJ databases">
        <title>De novo transcriptome assembly of four potential Pierce s Disease insect vectors from Arizona vineyards.</title>
        <authorList>
            <person name="Tassone E.E."/>
        </authorList>
    </citation>
    <scope>NUCLEOTIDE SEQUENCE</scope>
</reference>
<dbReference type="PROSITE" id="PS51465">
    <property type="entry name" value="KAZAL_2"/>
    <property type="match status" value="1"/>
</dbReference>
<dbReference type="InterPro" id="IPR036058">
    <property type="entry name" value="Kazal_dom_sf"/>
</dbReference>
<comment type="similarity">
    <text evidence="2 8">Belongs to the organo anion transporter (TC 2.A.60) family.</text>
</comment>
<feature type="transmembrane region" description="Helical" evidence="8">
    <location>
        <begin position="359"/>
        <end position="379"/>
    </location>
</feature>
<evidence type="ECO:0000256" key="4">
    <source>
        <dbReference type="ARBA" id="ARBA00022692"/>
    </source>
</evidence>
<comment type="subcellular location">
    <subcellularLocation>
        <location evidence="1 8">Cell membrane</location>
        <topology evidence="1 8">Multi-pass membrane protein</topology>
    </subcellularLocation>
</comment>
<dbReference type="NCBIfam" id="TIGR00805">
    <property type="entry name" value="oat"/>
    <property type="match status" value="1"/>
</dbReference>
<feature type="transmembrane region" description="Helical" evidence="8">
    <location>
        <begin position="171"/>
        <end position="195"/>
    </location>
</feature>
<organism evidence="10">
    <name type="scientific">Cuerna arida</name>
    <dbReference type="NCBI Taxonomy" id="1464854"/>
    <lineage>
        <taxon>Eukaryota</taxon>
        <taxon>Metazoa</taxon>
        <taxon>Ecdysozoa</taxon>
        <taxon>Arthropoda</taxon>
        <taxon>Hexapoda</taxon>
        <taxon>Insecta</taxon>
        <taxon>Pterygota</taxon>
        <taxon>Neoptera</taxon>
        <taxon>Paraneoptera</taxon>
        <taxon>Hemiptera</taxon>
        <taxon>Auchenorrhyncha</taxon>
        <taxon>Membracoidea</taxon>
        <taxon>Cicadellidae</taxon>
        <taxon>Cicadellinae</taxon>
        <taxon>Proconiini</taxon>
        <taxon>Cuerna</taxon>
    </lineage>
</organism>
<dbReference type="InterPro" id="IPR002350">
    <property type="entry name" value="Kazal_dom"/>
</dbReference>
<feature type="transmembrane region" description="Helical" evidence="8">
    <location>
        <begin position="37"/>
        <end position="57"/>
    </location>
</feature>
<dbReference type="CDD" id="cd17336">
    <property type="entry name" value="MFS_SLCO_OATP"/>
    <property type="match status" value="1"/>
</dbReference>